<gene>
    <name evidence="2" type="ORF">PAPYR_6621</name>
</gene>
<accession>A0ABQ8UHA1</accession>
<evidence type="ECO:0000313" key="2">
    <source>
        <dbReference type="EMBL" id="KAJ4457806.1"/>
    </source>
</evidence>
<dbReference type="InterPro" id="IPR020902">
    <property type="entry name" value="Actin/actin-like_CS"/>
</dbReference>
<sequence length="310" mass="34225">MEQAPTLLNQAIVLDNGSGSTKVGFAGDDFPKAVFPAYVGRPKHVKVMGGGLTGLEFLVGARAEKSRGLLKLAYPITHGIVQNWDDMEKIWHAAFEELKSEAREHPILLTEAPLNPYRNRERAAEKLFETFGVPALFVSLQAMLTLYASGSTSGVVLDCGDGVCHSVPVVDGFAVPSAIQRIDIGGRDVTNHLQQLLRRSGHGFHSSAELEIVREIKEKTCYVAVEGLRAEEQRFMSRMQQSGKPTANPMACDYASLDAERFRAAEALFDPALLGTEFRGVHQKSPNKRVQWLQAQRAKKILCTRRQPKK</sequence>
<comment type="similarity">
    <text evidence="1">Belongs to the actin family.</text>
</comment>
<keyword evidence="3" id="KW-1185">Reference proteome</keyword>
<dbReference type="SMART" id="SM00268">
    <property type="entry name" value="ACTIN"/>
    <property type="match status" value="1"/>
</dbReference>
<dbReference type="SUPFAM" id="SSF53067">
    <property type="entry name" value="Actin-like ATPase domain"/>
    <property type="match status" value="2"/>
</dbReference>
<comment type="caution">
    <text evidence="2">The sequence shown here is derived from an EMBL/GenBank/DDBJ whole genome shotgun (WGS) entry which is preliminary data.</text>
</comment>
<evidence type="ECO:0000313" key="3">
    <source>
        <dbReference type="Proteomes" id="UP001141327"/>
    </source>
</evidence>
<dbReference type="PRINTS" id="PR00190">
    <property type="entry name" value="ACTIN"/>
</dbReference>
<protein>
    <submittedName>
        <fullName evidence="2">Actin</fullName>
    </submittedName>
</protein>
<dbReference type="InterPro" id="IPR004000">
    <property type="entry name" value="Actin"/>
</dbReference>
<organism evidence="2 3">
    <name type="scientific">Paratrimastix pyriformis</name>
    <dbReference type="NCBI Taxonomy" id="342808"/>
    <lineage>
        <taxon>Eukaryota</taxon>
        <taxon>Metamonada</taxon>
        <taxon>Preaxostyla</taxon>
        <taxon>Paratrimastigidae</taxon>
        <taxon>Paratrimastix</taxon>
    </lineage>
</organism>
<proteinExistence type="inferred from homology"/>
<name>A0ABQ8UHA1_9EUKA</name>
<dbReference type="InterPro" id="IPR043129">
    <property type="entry name" value="ATPase_NBD"/>
</dbReference>
<reference evidence="2" key="1">
    <citation type="journal article" date="2022" name="bioRxiv">
        <title>Genomics of Preaxostyla Flagellates Illuminates Evolutionary Transitions and the Path Towards Mitochondrial Loss.</title>
        <authorList>
            <person name="Novak L.V.F."/>
            <person name="Treitli S.C."/>
            <person name="Pyrih J."/>
            <person name="Halakuc P."/>
            <person name="Pipaliya S.V."/>
            <person name="Vacek V."/>
            <person name="Brzon O."/>
            <person name="Soukal P."/>
            <person name="Eme L."/>
            <person name="Dacks J.B."/>
            <person name="Karnkowska A."/>
            <person name="Elias M."/>
            <person name="Hampl V."/>
        </authorList>
    </citation>
    <scope>NUCLEOTIDE SEQUENCE</scope>
    <source>
        <strain evidence="2">RCP-MX</strain>
    </source>
</reference>
<dbReference type="Gene3D" id="3.90.640.10">
    <property type="entry name" value="Actin, Chain A, domain 4"/>
    <property type="match status" value="1"/>
</dbReference>
<dbReference type="EMBL" id="JAPMOS010000039">
    <property type="protein sequence ID" value="KAJ4457806.1"/>
    <property type="molecule type" value="Genomic_DNA"/>
</dbReference>
<dbReference type="Pfam" id="PF00022">
    <property type="entry name" value="Actin"/>
    <property type="match status" value="1"/>
</dbReference>
<dbReference type="Gene3D" id="3.30.420.40">
    <property type="match status" value="1"/>
</dbReference>
<evidence type="ECO:0000256" key="1">
    <source>
        <dbReference type="RuleBase" id="RU000487"/>
    </source>
</evidence>
<dbReference type="PROSITE" id="PS01132">
    <property type="entry name" value="ACTINS_ACT_LIKE"/>
    <property type="match status" value="1"/>
</dbReference>
<dbReference type="PANTHER" id="PTHR11937">
    <property type="entry name" value="ACTIN"/>
    <property type="match status" value="1"/>
</dbReference>
<dbReference type="Proteomes" id="UP001141327">
    <property type="component" value="Unassembled WGS sequence"/>
</dbReference>